<evidence type="ECO:0000256" key="2">
    <source>
        <dbReference type="ARBA" id="ARBA00022630"/>
    </source>
</evidence>
<evidence type="ECO:0000313" key="9">
    <source>
        <dbReference type="EMBL" id="GGR28762.1"/>
    </source>
</evidence>
<dbReference type="SMART" id="SM00904">
    <property type="entry name" value="Flavokinase"/>
    <property type="match status" value="1"/>
</dbReference>
<gene>
    <name evidence="9" type="ORF">GCM10010196_23260</name>
</gene>
<accession>A0A918CMI3</accession>
<dbReference type="GO" id="GO:0009398">
    <property type="term" value="P:FMN biosynthetic process"/>
    <property type="evidence" value="ECO:0007669"/>
    <property type="project" value="TreeGrafter"/>
</dbReference>
<dbReference type="SUPFAM" id="SSF82114">
    <property type="entry name" value="Riboflavin kinase-like"/>
    <property type="match status" value="1"/>
</dbReference>
<feature type="domain" description="Riboflavin kinase" evidence="8">
    <location>
        <begin position="10"/>
        <end position="131"/>
    </location>
</feature>
<sequence length="135" mass="14759">MPSATPADASFAGIVVGGHGRGRVLGFPTANVEVAEGEAPPVDGVYACWIRFPPSEVRHGGTVSVGDNPTFDDVFDRRVEAYVHDLDENLYGRAITVEPVAMLREMRRFDTLGELIARTEHDVRRSRAVLARLDP</sequence>
<keyword evidence="10" id="KW-1185">Reference proteome</keyword>
<dbReference type="InterPro" id="IPR015865">
    <property type="entry name" value="Riboflavin_kinase_bac/euk"/>
</dbReference>
<keyword evidence="4" id="KW-0808">Transferase</keyword>
<keyword evidence="5" id="KW-0547">Nucleotide-binding</keyword>
<proteinExistence type="predicted"/>
<keyword evidence="2" id="KW-0285">Flavoprotein</keyword>
<evidence type="ECO:0000256" key="7">
    <source>
        <dbReference type="ARBA" id="ARBA00047880"/>
    </source>
</evidence>
<dbReference type="GO" id="GO:0008531">
    <property type="term" value="F:riboflavin kinase activity"/>
    <property type="evidence" value="ECO:0007669"/>
    <property type="project" value="UniProtKB-EC"/>
</dbReference>
<evidence type="ECO:0000256" key="1">
    <source>
        <dbReference type="ARBA" id="ARBA00012105"/>
    </source>
</evidence>
<dbReference type="GO" id="GO:0009231">
    <property type="term" value="P:riboflavin biosynthetic process"/>
    <property type="evidence" value="ECO:0007669"/>
    <property type="project" value="InterPro"/>
</dbReference>
<dbReference type="PANTHER" id="PTHR22749">
    <property type="entry name" value="RIBOFLAVIN KINASE/FMN ADENYLYLTRANSFERASE"/>
    <property type="match status" value="1"/>
</dbReference>
<evidence type="ECO:0000256" key="5">
    <source>
        <dbReference type="ARBA" id="ARBA00022741"/>
    </source>
</evidence>
<evidence type="ECO:0000256" key="4">
    <source>
        <dbReference type="ARBA" id="ARBA00022679"/>
    </source>
</evidence>
<comment type="catalytic activity">
    <reaction evidence="7">
        <text>riboflavin + ATP = FMN + ADP + H(+)</text>
        <dbReference type="Rhea" id="RHEA:14357"/>
        <dbReference type="ChEBI" id="CHEBI:15378"/>
        <dbReference type="ChEBI" id="CHEBI:30616"/>
        <dbReference type="ChEBI" id="CHEBI:57986"/>
        <dbReference type="ChEBI" id="CHEBI:58210"/>
        <dbReference type="ChEBI" id="CHEBI:456216"/>
        <dbReference type="EC" id="2.7.1.26"/>
    </reaction>
</comment>
<protein>
    <recommendedName>
        <fullName evidence="1">riboflavin kinase</fullName>
        <ecNumber evidence="1">2.7.1.26</ecNumber>
    </recommendedName>
</protein>
<dbReference type="AlphaFoldDB" id="A0A918CMI3"/>
<evidence type="ECO:0000256" key="3">
    <source>
        <dbReference type="ARBA" id="ARBA00022643"/>
    </source>
</evidence>
<dbReference type="Proteomes" id="UP000610303">
    <property type="component" value="Unassembled WGS sequence"/>
</dbReference>
<dbReference type="PANTHER" id="PTHR22749:SF6">
    <property type="entry name" value="RIBOFLAVIN KINASE"/>
    <property type="match status" value="1"/>
</dbReference>
<name>A0A918CMI3_AGRME</name>
<dbReference type="EC" id="2.7.1.26" evidence="1"/>
<evidence type="ECO:0000313" key="10">
    <source>
        <dbReference type="Proteomes" id="UP000610303"/>
    </source>
</evidence>
<comment type="caution">
    <text evidence="9">The sequence shown here is derived from an EMBL/GenBank/DDBJ whole genome shotgun (WGS) entry which is preliminary data.</text>
</comment>
<dbReference type="InterPro" id="IPR023468">
    <property type="entry name" value="Riboflavin_kinase"/>
</dbReference>
<dbReference type="Pfam" id="PF01687">
    <property type="entry name" value="Flavokinase"/>
    <property type="match status" value="1"/>
</dbReference>
<dbReference type="InterPro" id="IPR023465">
    <property type="entry name" value="Riboflavin_kinase_dom_sf"/>
</dbReference>
<evidence type="ECO:0000259" key="8">
    <source>
        <dbReference type="SMART" id="SM00904"/>
    </source>
</evidence>
<keyword evidence="6" id="KW-0067">ATP-binding</keyword>
<reference evidence="9" key="2">
    <citation type="submission" date="2020-09" db="EMBL/GenBank/DDBJ databases">
        <authorList>
            <person name="Sun Q."/>
            <person name="Ohkuma M."/>
        </authorList>
    </citation>
    <scope>NUCLEOTIDE SEQUENCE</scope>
    <source>
        <strain evidence="9">JCM 3346</strain>
    </source>
</reference>
<dbReference type="EMBL" id="BMRJ01000002">
    <property type="protein sequence ID" value="GGR28762.1"/>
    <property type="molecule type" value="Genomic_DNA"/>
</dbReference>
<dbReference type="RefSeq" id="WP_189085514.1">
    <property type="nucleotide sequence ID" value="NZ_JBHRUK010000001.1"/>
</dbReference>
<dbReference type="Gene3D" id="2.40.30.30">
    <property type="entry name" value="Riboflavin kinase-like"/>
    <property type="match status" value="1"/>
</dbReference>
<reference evidence="9" key="1">
    <citation type="journal article" date="2014" name="Int. J. Syst. Evol. Microbiol.">
        <title>Complete genome sequence of Corynebacterium casei LMG S-19264T (=DSM 44701T), isolated from a smear-ripened cheese.</title>
        <authorList>
            <consortium name="US DOE Joint Genome Institute (JGI-PGF)"/>
            <person name="Walter F."/>
            <person name="Albersmeier A."/>
            <person name="Kalinowski J."/>
            <person name="Ruckert C."/>
        </authorList>
    </citation>
    <scope>NUCLEOTIDE SEQUENCE</scope>
    <source>
        <strain evidence="9">JCM 3346</strain>
    </source>
</reference>
<organism evidence="9 10">
    <name type="scientific">Agromyces mediolanus</name>
    <name type="common">Corynebacterium mediolanum</name>
    <dbReference type="NCBI Taxonomy" id="41986"/>
    <lineage>
        <taxon>Bacteria</taxon>
        <taxon>Bacillati</taxon>
        <taxon>Actinomycetota</taxon>
        <taxon>Actinomycetes</taxon>
        <taxon>Micrococcales</taxon>
        <taxon>Microbacteriaceae</taxon>
        <taxon>Agromyces</taxon>
    </lineage>
</organism>
<keyword evidence="3" id="KW-0288">FMN</keyword>
<dbReference type="GO" id="GO:0005524">
    <property type="term" value="F:ATP binding"/>
    <property type="evidence" value="ECO:0007669"/>
    <property type="project" value="UniProtKB-KW"/>
</dbReference>
<evidence type="ECO:0000256" key="6">
    <source>
        <dbReference type="ARBA" id="ARBA00022840"/>
    </source>
</evidence>